<dbReference type="InterPro" id="IPR046745">
    <property type="entry name" value="DUF6675"/>
</dbReference>
<proteinExistence type="predicted"/>
<name>H7EMF4_9SPIR</name>
<dbReference type="RefSeq" id="WP_002705477.1">
    <property type="nucleotide sequence ID" value="NZ_AGRW01000051.1"/>
</dbReference>
<feature type="chain" id="PRO_5003608842" evidence="1">
    <location>
        <begin position="23"/>
        <end position="271"/>
    </location>
</feature>
<evidence type="ECO:0000256" key="1">
    <source>
        <dbReference type="SAM" id="SignalP"/>
    </source>
</evidence>
<feature type="signal peptide" evidence="1">
    <location>
        <begin position="1"/>
        <end position="22"/>
    </location>
</feature>
<dbReference type="Proteomes" id="UP000003571">
    <property type="component" value="Unassembled WGS sequence"/>
</dbReference>
<keyword evidence="1" id="KW-0732">Signal</keyword>
<dbReference type="eggNOG" id="ENOG5031CJK">
    <property type="taxonomic scope" value="Bacteria"/>
</dbReference>
<evidence type="ECO:0000313" key="2">
    <source>
        <dbReference type="EMBL" id="EIC01239.1"/>
    </source>
</evidence>
<keyword evidence="3" id="KW-1185">Reference proteome</keyword>
<dbReference type="EMBL" id="AGRW01000051">
    <property type="protein sequence ID" value="EIC01239.1"/>
    <property type="molecule type" value="Genomic_DNA"/>
</dbReference>
<reference evidence="2 3" key="1">
    <citation type="submission" date="2011-09" db="EMBL/GenBank/DDBJ databases">
        <title>The draft genome of Treponema saccharophilum DSM 2985.</title>
        <authorList>
            <consortium name="US DOE Joint Genome Institute (JGI-PGF)"/>
            <person name="Lucas S."/>
            <person name="Copeland A."/>
            <person name="Lapidus A."/>
            <person name="Glavina del Rio T."/>
            <person name="Dalin E."/>
            <person name="Tice H."/>
            <person name="Bruce D."/>
            <person name="Goodwin L."/>
            <person name="Pitluck S."/>
            <person name="Peters L."/>
            <person name="Kyrpides N."/>
            <person name="Mavromatis K."/>
            <person name="Ivanova N."/>
            <person name="Markowitz V."/>
            <person name="Cheng J.-F."/>
            <person name="Hugenholtz P."/>
            <person name="Woyke T."/>
            <person name="Wu D."/>
            <person name="Gronow S."/>
            <person name="Wellnitz S."/>
            <person name="Brambilla E."/>
            <person name="Klenk H.-P."/>
            <person name="Eisen J.A."/>
        </authorList>
    </citation>
    <scope>NUCLEOTIDE SEQUENCE [LARGE SCALE GENOMIC DNA]</scope>
    <source>
        <strain evidence="2 3">DSM 2985</strain>
    </source>
</reference>
<gene>
    <name evidence="2" type="ORF">TresaDRAFT_0376</name>
</gene>
<evidence type="ECO:0000313" key="3">
    <source>
        <dbReference type="Proteomes" id="UP000003571"/>
    </source>
</evidence>
<dbReference type="OrthoDB" id="360370at2"/>
<sequence>MLTERIKTAAVAAALSLAAVHAAASTALGIDFDSMFNGRLKESDREILDSGGVVLRSVSSMKKLCVKDTEDTRLVTEPLRNILKSGYIAEIINFRPYEGNEDLVERIDEAMSDFLSYTEIPYWSEHEQAWFPLYNYAEVTETREQDGVKTIFETLEMDMFGRFHSRIDIENRGDTFVYRLRNTDKLKYKGIFTVIRPEKMQSVVAVFRLGKNWAIYAVGGANVIRPPFISERVEPAFTGRVKAFADFVFSRIDSSGGKVESAMDKSDASRD</sequence>
<dbReference type="AlphaFoldDB" id="H7EMF4"/>
<dbReference type="PATRIC" id="fig|907348.3.peg.2133"/>
<comment type="caution">
    <text evidence="2">The sequence shown here is derived from an EMBL/GenBank/DDBJ whole genome shotgun (WGS) entry which is preliminary data.</text>
</comment>
<dbReference type="Pfam" id="PF20380">
    <property type="entry name" value="DUF6675"/>
    <property type="match status" value="1"/>
</dbReference>
<protein>
    <submittedName>
        <fullName evidence="2">Uncharacterized protein</fullName>
    </submittedName>
</protein>
<accession>H7EMF4</accession>
<dbReference type="STRING" id="907348.TresaDRAFT_0376"/>
<organism evidence="2 3">
    <name type="scientific">Treponema saccharophilum DSM 2985</name>
    <dbReference type="NCBI Taxonomy" id="907348"/>
    <lineage>
        <taxon>Bacteria</taxon>
        <taxon>Pseudomonadati</taxon>
        <taxon>Spirochaetota</taxon>
        <taxon>Spirochaetia</taxon>
        <taxon>Spirochaetales</taxon>
        <taxon>Treponemataceae</taxon>
        <taxon>Treponema</taxon>
    </lineage>
</organism>